<sequence length="290" mass="31962">MPTYLCHGFRWHRRDIRIFVIVNNLEDATPDWLVGRTSSAQILGQFASAFDFLPKQTPTPRPAAAAAASPADATKSAALHRDDDFSLPPPRVPASEDNVLANEWSPVKLLEEYDLEETASAARPYAYVADYAVRVDLSADVADEMAKYEAMATRRGGGWFEKLRDQLQAGAAIRWYVVVCADEERAAPDEDPDDEDLDDEDPDAEDSDDESTTPTRELPRRQFPQTASMAADGPAPGSGRSRDGSKSRQDDGQQPEFLGEDPFKASAHQGLRHKLSTKGLRRLFSKKGGP</sequence>
<keyword evidence="3" id="KW-1185">Reference proteome</keyword>
<dbReference type="STRING" id="45235.A0A2K3QM48"/>
<dbReference type="AlphaFoldDB" id="A0A2K3QM48"/>
<comment type="caution">
    <text evidence="2">The sequence shown here is derived from an EMBL/GenBank/DDBJ whole genome shotgun (WGS) entry which is preliminary data.</text>
</comment>
<gene>
    <name evidence="2" type="ORF">TCAP_01477</name>
</gene>
<evidence type="ECO:0000256" key="1">
    <source>
        <dbReference type="SAM" id="MobiDB-lite"/>
    </source>
</evidence>
<protein>
    <recommendedName>
        <fullName evidence="4">Developmental regulator</fullName>
    </recommendedName>
</protein>
<organism evidence="2 3">
    <name type="scientific">Tolypocladium capitatum</name>
    <dbReference type="NCBI Taxonomy" id="45235"/>
    <lineage>
        <taxon>Eukaryota</taxon>
        <taxon>Fungi</taxon>
        <taxon>Dikarya</taxon>
        <taxon>Ascomycota</taxon>
        <taxon>Pezizomycotina</taxon>
        <taxon>Sordariomycetes</taxon>
        <taxon>Hypocreomycetidae</taxon>
        <taxon>Hypocreales</taxon>
        <taxon>Ophiocordycipitaceae</taxon>
        <taxon>Tolypocladium</taxon>
    </lineage>
</organism>
<dbReference type="EMBL" id="NRSZ01000234">
    <property type="protein sequence ID" value="PNY28599.1"/>
    <property type="molecule type" value="Genomic_DNA"/>
</dbReference>
<evidence type="ECO:0000313" key="2">
    <source>
        <dbReference type="EMBL" id="PNY28599.1"/>
    </source>
</evidence>
<accession>A0A2K3QM48</accession>
<evidence type="ECO:0008006" key="4">
    <source>
        <dbReference type="Google" id="ProtNLM"/>
    </source>
</evidence>
<feature type="region of interest" description="Disordered" evidence="1">
    <location>
        <begin position="185"/>
        <end position="290"/>
    </location>
</feature>
<dbReference type="Proteomes" id="UP000236621">
    <property type="component" value="Unassembled WGS sequence"/>
</dbReference>
<feature type="compositionally biased region" description="Acidic residues" evidence="1">
    <location>
        <begin position="189"/>
        <end position="211"/>
    </location>
</feature>
<feature type="compositionally biased region" description="Basic and acidic residues" evidence="1">
    <location>
        <begin position="240"/>
        <end position="251"/>
    </location>
</feature>
<proteinExistence type="predicted"/>
<reference evidence="2 3" key="1">
    <citation type="submission" date="2017-08" db="EMBL/GenBank/DDBJ databases">
        <title>Harnessing the power of phylogenomics to disentangle the directionality and signatures of interkingdom host jumping in the parasitic fungal genus Tolypocladium.</title>
        <authorList>
            <person name="Quandt C.A."/>
            <person name="Patterson W."/>
            <person name="Spatafora J.W."/>
        </authorList>
    </citation>
    <scope>NUCLEOTIDE SEQUENCE [LARGE SCALE GENOMIC DNA]</scope>
    <source>
        <strain evidence="2 3">CBS 113982</strain>
    </source>
</reference>
<name>A0A2K3QM48_9HYPO</name>
<feature type="compositionally biased region" description="Basic residues" evidence="1">
    <location>
        <begin position="270"/>
        <end position="290"/>
    </location>
</feature>
<dbReference type="OrthoDB" id="371463at2759"/>
<evidence type="ECO:0000313" key="3">
    <source>
        <dbReference type="Proteomes" id="UP000236621"/>
    </source>
</evidence>